<evidence type="ECO:0000313" key="2">
    <source>
        <dbReference type="EMBL" id="RJF36666.1"/>
    </source>
</evidence>
<comment type="caution">
    <text evidence="2">The sequence shown here is derived from an EMBL/GenBank/DDBJ whole genome shotgun (WGS) entry which is preliminary data.</text>
</comment>
<gene>
    <name evidence="2" type="ORF">D4741_00895</name>
</gene>
<reference evidence="2 3" key="1">
    <citation type="submission" date="2018-09" db="EMBL/GenBank/DDBJ databases">
        <title>Identification of marine bacteria producing industrial enzymes.</title>
        <authorList>
            <person name="Cheng T.H."/>
            <person name="Saidin J."/>
            <person name="Muhd D.D."/>
            <person name="Isa M.N.M."/>
            <person name="Bakar M.F.A."/>
            <person name="Ismail N."/>
        </authorList>
    </citation>
    <scope>NUCLEOTIDE SEQUENCE [LARGE SCALE GENOMIC DNA]</scope>
    <source>
        <strain evidence="2 3">MNAD 1.6</strain>
    </source>
</reference>
<organism evidence="2 3">
    <name type="scientific">Pseudoalteromonas gelatinilytica</name>
    <dbReference type="NCBI Taxonomy" id="1703256"/>
    <lineage>
        <taxon>Bacteria</taxon>
        <taxon>Pseudomonadati</taxon>
        <taxon>Pseudomonadota</taxon>
        <taxon>Gammaproteobacteria</taxon>
        <taxon>Alteromonadales</taxon>
        <taxon>Pseudoalteromonadaceae</taxon>
        <taxon>Pseudoalteromonas</taxon>
    </lineage>
</organism>
<proteinExistence type="predicted"/>
<accession>A0A3A3ELW5</accession>
<dbReference type="InterPro" id="IPR025375">
    <property type="entry name" value="DUF4365"/>
</dbReference>
<dbReference type="Pfam" id="PF14280">
    <property type="entry name" value="DUF4365"/>
    <property type="match status" value="1"/>
</dbReference>
<dbReference type="Proteomes" id="UP000265938">
    <property type="component" value="Unassembled WGS sequence"/>
</dbReference>
<sequence>MDKNQKKDLFSRAYVKAVAAQLGFRSSIPDLDDDSVDLILQGRGFSSGIRNPQIEVQLKCTSKNTENEKHLKFVLPIKNYNDLRGDGLLCPRYLFVLVVPDDVQEWMLHEATHTTIMHCCYWISLMDYPDVSNTTNITIEIPRENLLTSDSLLSLMESASIRGAA</sequence>
<protein>
    <submittedName>
        <fullName evidence="2">DUF4365 domain-containing protein</fullName>
    </submittedName>
</protein>
<name>A0A3A3ELW5_9GAMM</name>
<dbReference type="EMBL" id="QYSE01000001">
    <property type="protein sequence ID" value="RJF36666.1"/>
    <property type="molecule type" value="Genomic_DNA"/>
</dbReference>
<dbReference type="RefSeq" id="WP_119851700.1">
    <property type="nucleotide sequence ID" value="NZ_QYSE01000001.1"/>
</dbReference>
<feature type="domain" description="DUF4365" evidence="1">
    <location>
        <begin position="10"/>
        <end position="158"/>
    </location>
</feature>
<dbReference type="AlphaFoldDB" id="A0A3A3ELW5"/>
<evidence type="ECO:0000313" key="3">
    <source>
        <dbReference type="Proteomes" id="UP000265938"/>
    </source>
</evidence>
<evidence type="ECO:0000259" key="1">
    <source>
        <dbReference type="Pfam" id="PF14280"/>
    </source>
</evidence>